<gene>
    <name evidence="1" type="ORF">JK358_26095</name>
</gene>
<dbReference type="Pfam" id="PF19450">
    <property type="entry name" value="DUF5988"/>
    <property type="match status" value="1"/>
</dbReference>
<protein>
    <submittedName>
        <fullName evidence="1">Uncharacterized protein</fullName>
    </submittedName>
</protein>
<dbReference type="Proteomes" id="UP000602198">
    <property type="component" value="Unassembled WGS sequence"/>
</dbReference>
<dbReference type="RefSeq" id="WP_201951976.1">
    <property type="nucleotide sequence ID" value="NZ_JAERRJ010000010.1"/>
</dbReference>
<accession>A0ABS1MB73</accession>
<dbReference type="InterPro" id="IPR046030">
    <property type="entry name" value="DUF5988"/>
</dbReference>
<reference evidence="1 2" key="1">
    <citation type="submission" date="2021-01" db="EMBL/GenBank/DDBJ databases">
        <title>WGS of actinomycetes isolated from Thailand.</title>
        <authorList>
            <person name="Thawai C."/>
        </authorList>
    </citation>
    <scope>NUCLEOTIDE SEQUENCE [LARGE SCALE GENOMIC DNA]</scope>
    <source>
        <strain evidence="1 2">LPG 2</strain>
    </source>
</reference>
<organism evidence="1 2">
    <name type="scientific">Nocardia acididurans</name>
    <dbReference type="NCBI Taxonomy" id="2802282"/>
    <lineage>
        <taxon>Bacteria</taxon>
        <taxon>Bacillati</taxon>
        <taxon>Actinomycetota</taxon>
        <taxon>Actinomycetes</taxon>
        <taxon>Mycobacteriales</taxon>
        <taxon>Nocardiaceae</taxon>
        <taxon>Nocardia</taxon>
    </lineage>
</organism>
<comment type="caution">
    <text evidence="1">The sequence shown here is derived from an EMBL/GenBank/DDBJ whole genome shotgun (WGS) entry which is preliminary data.</text>
</comment>
<keyword evidence="2" id="KW-1185">Reference proteome</keyword>
<evidence type="ECO:0000313" key="1">
    <source>
        <dbReference type="EMBL" id="MBL1077881.1"/>
    </source>
</evidence>
<sequence>MALEAKAILVGGPNDLPERIVPITGPEIKISHRNGYEHFEATAREEDTPDGPLRIYEWSGRTRVAE</sequence>
<proteinExistence type="predicted"/>
<dbReference type="EMBL" id="JAERRJ010000010">
    <property type="protein sequence ID" value="MBL1077881.1"/>
    <property type="molecule type" value="Genomic_DNA"/>
</dbReference>
<evidence type="ECO:0000313" key="2">
    <source>
        <dbReference type="Proteomes" id="UP000602198"/>
    </source>
</evidence>
<name>A0ABS1MB73_9NOCA</name>